<dbReference type="InterPro" id="IPR029030">
    <property type="entry name" value="Caspase-like_dom_sf"/>
</dbReference>
<dbReference type="Gene3D" id="3.40.50.1460">
    <property type="match status" value="1"/>
</dbReference>
<dbReference type="EMBL" id="JAHHIF010000073">
    <property type="protein sequence ID" value="MBW4548831.1"/>
    <property type="molecule type" value="Genomic_DNA"/>
</dbReference>
<dbReference type="AlphaFoldDB" id="A0A951PT97"/>
<dbReference type="SUPFAM" id="SSF52129">
    <property type="entry name" value="Caspase-like"/>
    <property type="match status" value="1"/>
</dbReference>
<organism evidence="3 4">
    <name type="scientific">Symplocastrum torsivum CPER-KK1</name>
    <dbReference type="NCBI Taxonomy" id="450513"/>
    <lineage>
        <taxon>Bacteria</taxon>
        <taxon>Bacillati</taxon>
        <taxon>Cyanobacteriota</taxon>
        <taxon>Cyanophyceae</taxon>
        <taxon>Oscillatoriophycideae</taxon>
        <taxon>Oscillatoriales</taxon>
        <taxon>Microcoleaceae</taxon>
        <taxon>Symplocastrum</taxon>
    </lineage>
</organism>
<dbReference type="GO" id="GO:0004197">
    <property type="term" value="F:cysteine-type endopeptidase activity"/>
    <property type="evidence" value="ECO:0007669"/>
    <property type="project" value="InterPro"/>
</dbReference>
<dbReference type="GO" id="GO:0005737">
    <property type="term" value="C:cytoplasm"/>
    <property type="evidence" value="ECO:0007669"/>
    <property type="project" value="TreeGrafter"/>
</dbReference>
<reference evidence="3" key="2">
    <citation type="journal article" date="2022" name="Microbiol. Resour. Announc.">
        <title>Metagenome Sequencing to Explore Phylogenomics of Terrestrial Cyanobacteria.</title>
        <authorList>
            <person name="Ward R.D."/>
            <person name="Stajich J.E."/>
            <person name="Johansen J.R."/>
            <person name="Huntemann M."/>
            <person name="Clum A."/>
            <person name="Foster B."/>
            <person name="Foster B."/>
            <person name="Roux S."/>
            <person name="Palaniappan K."/>
            <person name="Varghese N."/>
            <person name="Mukherjee S."/>
            <person name="Reddy T.B.K."/>
            <person name="Daum C."/>
            <person name="Copeland A."/>
            <person name="Chen I.A."/>
            <person name="Ivanova N.N."/>
            <person name="Kyrpides N.C."/>
            <person name="Shapiro N."/>
            <person name="Eloe-Fadrosh E.A."/>
            <person name="Pietrasiak N."/>
        </authorList>
    </citation>
    <scope>NUCLEOTIDE SEQUENCE</scope>
    <source>
        <strain evidence="3">CPER-KK1</strain>
    </source>
</reference>
<protein>
    <submittedName>
        <fullName evidence="3">Caspase family protein</fullName>
    </submittedName>
</protein>
<evidence type="ECO:0000259" key="2">
    <source>
        <dbReference type="Pfam" id="PF14326"/>
    </source>
</evidence>
<dbReference type="Pfam" id="PF14326">
    <property type="entry name" value="DUF4384"/>
    <property type="match status" value="1"/>
</dbReference>
<sequence>MSRIKRRQFLQFAGSTLATLGLSQLDIQRAGDRYGRVLAQGTPRKLALLVGINKYLFDPLQGCVTDTYLQQQLLIHRFGFNPKDIVILTDEQATRQNILNGFEEHLIKQAKPGDVVVYHFSGHGSQVRDPDYPDCDFPDCLNSTFVPIDSSLPAGFPSPEGAVQDIMGRTLFLLMSAIQTENFTAVLDSCYSGGGTRGNVKVRSRLGGSKLQPIEDEQAYQQQWLSRLNISPTEFKQRRKQGVAKGVVIASARRDQEAIDSPFNGFYAGAFTYLMTQYLWQQTGRESFSRVIPNVARSTTRMTSNQQEPLIEYKPGSDYLTSPVYFLNERTPPAEAVITKVEGNQAELWLGGLDPDSLTAFDRGAILSVVDLQGREKGRVQLEARTGLVGQAQLLDAAQPGAFLQERARSIPNNLTLKIGLDPSLGNDANQAKQALTSIPRIEALPLQQQEVQYILGRMTNAYRQQVQTPVGSSLPEVGSLGLFSPVLELIPDSFGVTGETITSAVTRLRAKFQLLLAARIVKTALNTNSSRLNVVASMQPEGTEARFATTFPIRGVGQGSPGTQTTPAIPPNSDKLPLGTPVQIQVTNNETSGLYLSVLVIDPTGEISVIFPNQWIASEEVTLVSAGQTLKIPDPSKDSFRLVTQEPKGVAEVLILASRTPLRQALQALRELAARDNTRNGIVGLRGSDQQNEPAKVMDYLLDDVNNGTRGNATDTTRSSSMARSIDTSQLAALSITFEVI</sequence>
<evidence type="ECO:0000313" key="4">
    <source>
        <dbReference type="Proteomes" id="UP000753908"/>
    </source>
</evidence>
<dbReference type="GO" id="GO:0006508">
    <property type="term" value="P:proteolysis"/>
    <property type="evidence" value="ECO:0007669"/>
    <property type="project" value="InterPro"/>
</dbReference>
<dbReference type="InterPro" id="IPR006311">
    <property type="entry name" value="TAT_signal"/>
</dbReference>
<dbReference type="PANTHER" id="PTHR48104">
    <property type="entry name" value="METACASPASE-4"/>
    <property type="match status" value="1"/>
</dbReference>
<comment type="caution">
    <text evidence="3">The sequence shown here is derived from an EMBL/GenBank/DDBJ whole genome shotgun (WGS) entry which is preliminary data.</text>
</comment>
<dbReference type="InterPro" id="IPR025493">
    <property type="entry name" value="DUF4384"/>
</dbReference>
<gene>
    <name evidence="3" type="ORF">KME25_31160</name>
</gene>
<dbReference type="PROSITE" id="PS51318">
    <property type="entry name" value="TAT"/>
    <property type="match status" value="1"/>
</dbReference>
<reference evidence="3" key="1">
    <citation type="submission" date="2021-05" db="EMBL/GenBank/DDBJ databases">
        <authorList>
            <person name="Pietrasiak N."/>
            <person name="Ward R."/>
            <person name="Stajich J.E."/>
            <person name="Kurbessoian T."/>
        </authorList>
    </citation>
    <scope>NUCLEOTIDE SEQUENCE</scope>
    <source>
        <strain evidence="3">CPER-KK1</strain>
    </source>
</reference>
<accession>A0A951PT97</accession>
<evidence type="ECO:0000313" key="3">
    <source>
        <dbReference type="EMBL" id="MBW4548831.1"/>
    </source>
</evidence>
<feature type="domain" description="DUF4384" evidence="2">
    <location>
        <begin position="578"/>
        <end position="662"/>
    </location>
</feature>
<dbReference type="InterPro" id="IPR011189">
    <property type="entry name" value="UCP_caspase_lke"/>
</dbReference>
<dbReference type="Proteomes" id="UP000753908">
    <property type="component" value="Unassembled WGS sequence"/>
</dbReference>
<dbReference type="PIRSF" id="PIRSF007398">
    <property type="entry name" value="Sll0148_caspase"/>
    <property type="match status" value="1"/>
</dbReference>
<dbReference type="PANTHER" id="PTHR48104:SF30">
    <property type="entry name" value="METACASPASE-1"/>
    <property type="match status" value="1"/>
</dbReference>
<feature type="domain" description="Peptidase C14 caspase" evidence="1">
    <location>
        <begin position="44"/>
        <end position="312"/>
    </location>
</feature>
<evidence type="ECO:0000259" key="1">
    <source>
        <dbReference type="Pfam" id="PF00656"/>
    </source>
</evidence>
<name>A0A951PT97_9CYAN</name>
<dbReference type="Pfam" id="PF00656">
    <property type="entry name" value="Peptidase_C14"/>
    <property type="match status" value="1"/>
</dbReference>
<proteinExistence type="predicted"/>
<dbReference type="InterPro" id="IPR050452">
    <property type="entry name" value="Metacaspase"/>
</dbReference>
<dbReference type="InterPro" id="IPR011600">
    <property type="entry name" value="Pept_C14_caspase"/>
</dbReference>